<feature type="transmembrane region" description="Helical" evidence="6">
    <location>
        <begin position="297"/>
        <end position="316"/>
    </location>
</feature>
<evidence type="ECO:0000313" key="7">
    <source>
        <dbReference type="EMBL" id="SDB58433.1"/>
    </source>
</evidence>
<evidence type="ECO:0000256" key="5">
    <source>
        <dbReference type="ARBA" id="ARBA00023136"/>
    </source>
</evidence>
<keyword evidence="8" id="KW-1185">Reference proteome</keyword>
<feature type="transmembrane region" description="Helical" evidence="6">
    <location>
        <begin position="192"/>
        <end position="211"/>
    </location>
</feature>
<dbReference type="Proteomes" id="UP000199071">
    <property type="component" value="Unassembled WGS sequence"/>
</dbReference>
<keyword evidence="4 6" id="KW-1133">Transmembrane helix</keyword>
<gene>
    <name evidence="7" type="ORF">SAMN02982931_04676</name>
</gene>
<reference evidence="7 8" key="1">
    <citation type="submission" date="2016-10" db="EMBL/GenBank/DDBJ databases">
        <authorList>
            <person name="de Groot N.N."/>
        </authorList>
    </citation>
    <scope>NUCLEOTIDE SEQUENCE [LARGE SCALE GENOMIC DNA]</scope>
    <source>
        <strain evidence="7 8">ATCC 35022</strain>
    </source>
</reference>
<keyword evidence="5 6" id="KW-0472">Membrane</keyword>
<feature type="transmembrane region" description="Helical" evidence="6">
    <location>
        <begin position="21"/>
        <end position="42"/>
    </location>
</feature>
<evidence type="ECO:0000256" key="2">
    <source>
        <dbReference type="ARBA" id="ARBA00022475"/>
    </source>
</evidence>
<evidence type="ECO:0000256" key="3">
    <source>
        <dbReference type="ARBA" id="ARBA00022692"/>
    </source>
</evidence>
<feature type="transmembrane region" description="Helical" evidence="6">
    <location>
        <begin position="54"/>
        <end position="84"/>
    </location>
</feature>
<dbReference type="AlphaFoldDB" id="A0A1G6ELR0"/>
<dbReference type="PANTHER" id="PTHR32196">
    <property type="entry name" value="ABC TRANSPORTER PERMEASE PROTEIN YPHD-RELATED-RELATED"/>
    <property type="match status" value="1"/>
</dbReference>
<dbReference type="Pfam" id="PF02653">
    <property type="entry name" value="BPD_transp_2"/>
    <property type="match status" value="1"/>
</dbReference>
<sequence length="326" mass="33162">MAPASRQHTKALSELAKRHGLLLVFVLVVVAMLLAKPTFGTYQNIVNVLQQNAVIGIIACGMTFAIILGGFDLSVGSVTALASVVGATLMIDVPTFGIPLGIAGAFASCLLVGAVNGWLIAYAGVNPFVATLGTMTVVRGLIYVATNASPRFGVPYSFTSVGLGYIGGIPVPAIIFAIVAVTLGFVLHKTRFGHYVYAVGGNVVAAAGMGINAFRIRFAVYVLVSACAALSGIILIGQTASATPQAALGYELTAIAAVIVGGASLGGGRGRMIGTIIGVFLLGVVANALNLFGVSAFWQPVATGLILIFAVAADGFSKRGTFVLGK</sequence>
<name>A0A1G6ELR0_9HYPH</name>
<evidence type="ECO:0000313" key="8">
    <source>
        <dbReference type="Proteomes" id="UP000199071"/>
    </source>
</evidence>
<feature type="transmembrane region" description="Helical" evidence="6">
    <location>
        <begin position="127"/>
        <end position="146"/>
    </location>
</feature>
<dbReference type="OrthoDB" id="6384190at2"/>
<keyword evidence="2" id="KW-1003">Cell membrane</keyword>
<feature type="transmembrane region" description="Helical" evidence="6">
    <location>
        <begin position="272"/>
        <end position="291"/>
    </location>
</feature>
<dbReference type="GO" id="GO:0022857">
    <property type="term" value="F:transmembrane transporter activity"/>
    <property type="evidence" value="ECO:0007669"/>
    <property type="project" value="InterPro"/>
</dbReference>
<feature type="transmembrane region" description="Helical" evidence="6">
    <location>
        <begin position="218"/>
        <end position="240"/>
    </location>
</feature>
<dbReference type="EMBL" id="FMXQ01000015">
    <property type="protein sequence ID" value="SDB58433.1"/>
    <property type="molecule type" value="Genomic_DNA"/>
</dbReference>
<dbReference type="STRING" id="665467.SAMN02982931_04676"/>
<feature type="transmembrane region" description="Helical" evidence="6">
    <location>
        <begin position="96"/>
        <end position="121"/>
    </location>
</feature>
<accession>A0A1G6ELR0</accession>
<dbReference type="RefSeq" id="WP_090881094.1">
    <property type="nucleotide sequence ID" value="NZ_FMXQ01000015.1"/>
</dbReference>
<proteinExistence type="predicted"/>
<keyword evidence="3 6" id="KW-0812">Transmembrane</keyword>
<dbReference type="InterPro" id="IPR001851">
    <property type="entry name" value="ABC_transp_permease"/>
</dbReference>
<dbReference type="CDD" id="cd06579">
    <property type="entry name" value="TM_PBP1_transp_AraH_like"/>
    <property type="match status" value="1"/>
</dbReference>
<evidence type="ECO:0000256" key="6">
    <source>
        <dbReference type="SAM" id="Phobius"/>
    </source>
</evidence>
<feature type="transmembrane region" description="Helical" evidence="6">
    <location>
        <begin position="158"/>
        <end position="186"/>
    </location>
</feature>
<feature type="transmembrane region" description="Helical" evidence="6">
    <location>
        <begin position="246"/>
        <end position="265"/>
    </location>
</feature>
<organism evidence="7 8">
    <name type="scientific">Bauldia litoralis</name>
    <dbReference type="NCBI Taxonomy" id="665467"/>
    <lineage>
        <taxon>Bacteria</taxon>
        <taxon>Pseudomonadati</taxon>
        <taxon>Pseudomonadota</taxon>
        <taxon>Alphaproteobacteria</taxon>
        <taxon>Hyphomicrobiales</taxon>
        <taxon>Kaistiaceae</taxon>
        <taxon>Bauldia</taxon>
    </lineage>
</organism>
<dbReference type="GO" id="GO:0005886">
    <property type="term" value="C:plasma membrane"/>
    <property type="evidence" value="ECO:0007669"/>
    <property type="project" value="UniProtKB-SubCell"/>
</dbReference>
<protein>
    <submittedName>
        <fullName evidence="7">Putative xylitol transport system permease protein</fullName>
    </submittedName>
</protein>
<comment type="subcellular location">
    <subcellularLocation>
        <location evidence="1">Cell membrane</location>
        <topology evidence="1">Multi-pass membrane protein</topology>
    </subcellularLocation>
</comment>
<evidence type="ECO:0000256" key="4">
    <source>
        <dbReference type="ARBA" id="ARBA00022989"/>
    </source>
</evidence>
<evidence type="ECO:0000256" key="1">
    <source>
        <dbReference type="ARBA" id="ARBA00004651"/>
    </source>
</evidence>